<feature type="chain" id="PRO_5030135616" description="DUF1236 domain-containing protein" evidence="1">
    <location>
        <begin position="33"/>
        <end position="168"/>
    </location>
</feature>
<proteinExistence type="predicted"/>
<evidence type="ECO:0000313" key="2">
    <source>
        <dbReference type="EMBL" id="MPR28633.1"/>
    </source>
</evidence>
<dbReference type="OrthoDB" id="8019592at2"/>
<dbReference type="Proteomes" id="UP000403266">
    <property type="component" value="Unassembled WGS sequence"/>
</dbReference>
<sequence length="168" mass="18225">MPVLGLNKVAHAGLAALVLGGSTLVSPAAAVAADLPPYFEDQEAVLERLPVRSRLAVEESYIAPPVEHRVIDRRVIERRFVGGYEGPALVPQQPLPIVPLEDSEGFEGPALVPPRNVPIVSVQPVLPPPVYQERVVGIPAPIEECRVFSTKRIDAYGDVTVRRTRICD</sequence>
<protein>
    <recommendedName>
        <fullName evidence="4">DUF1236 domain-containing protein</fullName>
    </recommendedName>
</protein>
<dbReference type="EMBL" id="VOSK01000160">
    <property type="protein sequence ID" value="MPR28633.1"/>
    <property type="molecule type" value="Genomic_DNA"/>
</dbReference>
<evidence type="ECO:0000313" key="3">
    <source>
        <dbReference type="Proteomes" id="UP000403266"/>
    </source>
</evidence>
<feature type="signal peptide" evidence="1">
    <location>
        <begin position="1"/>
        <end position="32"/>
    </location>
</feature>
<gene>
    <name evidence="2" type="ORF">FS320_26685</name>
</gene>
<dbReference type="AlphaFoldDB" id="A0A5N7MNY9"/>
<reference evidence="2 3" key="1">
    <citation type="journal article" date="2019" name="Syst. Appl. Microbiol.">
        <title>Microvirga tunisiensis sp. nov., a root nodule symbiotic bacterium isolated from Lupinus micranthus and L. luteus grown in Northern Tunisia.</title>
        <authorList>
            <person name="Msaddak A."/>
            <person name="Rejili M."/>
            <person name="Duran D."/>
            <person name="Mars M."/>
            <person name="Palacios J.M."/>
            <person name="Ruiz-Argueso T."/>
            <person name="Rey L."/>
            <person name="Imperial J."/>
        </authorList>
    </citation>
    <scope>NUCLEOTIDE SEQUENCE [LARGE SCALE GENOMIC DNA]</scope>
    <source>
        <strain evidence="2 3">Lmie10</strain>
    </source>
</reference>
<accession>A0A5N7MNY9</accession>
<name>A0A5N7MNY9_9HYPH</name>
<comment type="caution">
    <text evidence="2">The sequence shown here is derived from an EMBL/GenBank/DDBJ whole genome shotgun (WGS) entry which is preliminary data.</text>
</comment>
<keyword evidence="3" id="KW-1185">Reference proteome</keyword>
<organism evidence="2 3">
    <name type="scientific">Microvirga tunisiensis</name>
    <dbReference type="NCBI Taxonomy" id="2108360"/>
    <lineage>
        <taxon>Bacteria</taxon>
        <taxon>Pseudomonadati</taxon>
        <taxon>Pseudomonadota</taxon>
        <taxon>Alphaproteobacteria</taxon>
        <taxon>Hyphomicrobiales</taxon>
        <taxon>Methylobacteriaceae</taxon>
        <taxon>Microvirga</taxon>
    </lineage>
</organism>
<keyword evidence="1" id="KW-0732">Signal</keyword>
<dbReference type="RefSeq" id="WP_152715068.1">
    <property type="nucleotide sequence ID" value="NZ_VOSJ01000162.1"/>
</dbReference>
<evidence type="ECO:0008006" key="4">
    <source>
        <dbReference type="Google" id="ProtNLM"/>
    </source>
</evidence>
<evidence type="ECO:0000256" key="1">
    <source>
        <dbReference type="SAM" id="SignalP"/>
    </source>
</evidence>